<protein>
    <submittedName>
        <fullName evidence="1">Uncharacterized protein</fullName>
    </submittedName>
</protein>
<dbReference type="EMBL" id="JAGRRH010000013">
    <property type="protein sequence ID" value="KAG7360949.1"/>
    <property type="molecule type" value="Genomic_DNA"/>
</dbReference>
<dbReference type="PANTHER" id="PTHR37845:SF1">
    <property type="entry name" value="SEQUENCE ORPHAN"/>
    <property type="match status" value="1"/>
</dbReference>
<name>A0A9K3LEJ4_9STRA</name>
<organism evidence="1 2">
    <name type="scientific">Nitzschia inconspicua</name>
    <dbReference type="NCBI Taxonomy" id="303405"/>
    <lineage>
        <taxon>Eukaryota</taxon>
        <taxon>Sar</taxon>
        <taxon>Stramenopiles</taxon>
        <taxon>Ochrophyta</taxon>
        <taxon>Bacillariophyta</taxon>
        <taxon>Bacillariophyceae</taxon>
        <taxon>Bacillariophycidae</taxon>
        <taxon>Bacillariales</taxon>
        <taxon>Bacillariaceae</taxon>
        <taxon>Nitzschia</taxon>
    </lineage>
</organism>
<dbReference type="InterPro" id="IPR038781">
    <property type="entry name" value="C365.16-ike"/>
</dbReference>
<evidence type="ECO:0000313" key="2">
    <source>
        <dbReference type="Proteomes" id="UP000693970"/>
    </source>
</evidence>
<reference evidence="1" key="1">
    <citation type="journal article" date="2021" name="Sci. Rep.">
        <title>Diploid genomic architecture of Nitzschia inconspicua, an elite biomass production diatom.</title>
        <authorList>
            <person name="Oliver A."/>
            <person name="Podell S."/>
            <person name="Pinowska A."/>
            <person name="Traller J.C."/>
            <person name="Smith S.R."/>
            <person name="McClure R."/>
            <person name="Beliaev A."/>
            <person name="Bohutskyi P."/>
            <person name="Hill E.A."/>
            <person name="Rabines A."/>
            <person name="Zheng H."/>
            <person name="Allen L.Z."/>
            <person name="Kuo A."/>
            <person name="Grigoriev I.V."/>
            <person name="Allen A.E."/>
            <person name="Hazlebeck D."/>
            <person name="Allen E.E."/>
        </authorList>
    </citation>
    <scope>NUCLEOTIDE SEQUENCE</scope>
    <source>
        <strain evidence="1">Hildebrandi</strain>
    </source>
</reference>
<dbReference type="Proteomes" id="UP000693970">
    <property type="component" value="Unassembled WGS sequence"/>
</dbReference>
<sequence>MMNNPVQQYFYATSPSNEKAEHENDWRNSWFFGSNINHHFSTAGGGERAFKEVACATVASFLVSPMVSIIDKAIVQDVSGSAGFMKAMGTATKEMITSPRAFLSGLSFRLTFVVYAGTYAVANLSEMALDMNRIEDDNQRKNMKVAASAVANIGLLAWRDSVFAREFSANTPKHKTPMRTIGLFAARDASTMYATFYAAPKAAVFLQEHYGVAQYPAEFSMALAIPVFTQILTAPLHIHAMDYYANPDASTADRFAAIRKEFPTVSFARGFRILPAFGIGSFSNNRFREYFIHHTWDPEPEPLQKRLTNFGRRLTEGVISSSPQK</sequence>
<accession>A0A9K3LEJ4</accession>
<evidence type="ECO:0000313" key="1">
    <source>
        <dbReference type="EMBL" id="KAG7360949.1"/>
    </source>
</evidence>
<comment type="caution">
    <text evidence="1">The sequence shown here is derived from an EMBL/GenBank/DDBJ whole genome shotgun (WGS) entry which is preliminary data.</text>
</comment>
<dbReference type="GO" id="GO:0005739">
    <property type="term" value="C:mitochondrion"/>
    <property type="evidence" value="ECO:0007669"/>
    <property type="project" value="TreeGrafter"/>
</dbReference>
<dbReference type="PANTHER" id="PTHR37845">
    <property type="entry name" value="SEQUENCE ORPHAN"/>
    <property type="match status" value="1"/>
</dbReference>
<proteinExistence type="predicted"/>
<keyword evidence="2" id="KW-1185">Reference proteome</keyword>
<reference evidence="1" key="2">
    <citation type="submission" date="2021-04" db="EMBL/GenBank/DDBJ databases">
        <authorList>
            <person name="Podell S."/>
        </authorList>
    </citation>
    <scope>NUCLEOTIDE SEQUENCE</scope>
    <source>
        <strain evidence="1">Hildebrandi</strain>
    </source>
</reference>
<gene>
    <name evidence="1" type="ORF">IV203_036048</name>
</gene>
<dbReference type="AlphaFoldDB" id="A0A9K3LEJ4"/>
<dbReference type="OrthoDB" id="40996at2759"/>